<feature type="transmembrane region" description="Helical" evidence="1">
    <location>
        <begin position="223"/>
        <end position="256"/>
    </location>
</feature>
<dbReference type="EMBL" id="ADLN01000005">
    <property type="protein sequence ID" value="EHI61344.1"/>
    <property type="molecule type" value="Genomic_DNA"/>
</dbReference>
<name>G5IB29_9FIRM</name>
<dbReference type="Proteomes" id="UP000005384">
    <property type="component" value="Unassembled WGS sequence"/>
</dbReference>
<protein>
    <recommendedName>
        <fullName evidence="4">Glycosyltransferase RgtA/B/C/D-like domain-containing protein</fullName>
    </recommendedName>
</protein>
<organism evidence="2 3">
    <name type="scientific">Hungatella hathewayi WAL-18680</name>
    <dbReference type="NCBI Taxonomy" id="742737"/>
    <lineage>
        <taxon>Bacteria</taxon>
        <taxon>Bacillati</taxon>
        <taxon>Bacillota</taxon>
        <taxon>Clostridia</taxon>
        <taxon>Lachnospirales</taxon>
        <taxon>Lachnospiraceae</taxon>
        <taxon>Hungatella</taxon>
    </lineage>
</organism>
<feature type="transmembrane region" description="Helical" evidence="1">
    <location>
        <begin position="268"/>
        <end position="290"/>
    </location>
</feature>
<evidence type="ECO:0008006" key="4">
    <source>
        <dbReference type="Google" id="ProtNLM"/>
    </source>
</evidence>
<accession>G5IB29</accession>
<feature type="transmembrane region" description="Helical" evidence="1">
    <location>
        <begin position="337"/>
        <end position="355"/>
    </location>
</feature>
<dbReference type="PATRIC" id="fig|742737.3.peg.706"/>
<dbReference type="AlphaFoldDB" id="G5IB29"/>
<feature type="transmembrane region" description="Helical" evidence="1">
    <location>
        <begin position="150"/>
        <end position="167"/>
    </location>
</feature>
<feature type="transmembrane region" description="Helical" evidence="1">
    <location>
        <begin position="179"/>
        <end position="203"/>
    </location>
</feature>
<evidence type="ECO:0000256" key="1">
    <source>
        <dbReference type="SAM" id="Phobius"/>
    </source>
</evidence>
<dbReference type="RefSeq" id="WP_006778692.1">
    <property type="nucleotide sequence ID" value="NZ_CP040506.1"/>
</dbReference>
<proteinExistence type="predicted"/>
<keyword evidence="1" id="KW-0472">Membrane</keyword>
<keyword evidence="1" id="KW-0812">Transmembrane</keyword>
<comment type="caution">
    <text evidence="2">The sequence shown here is derived from an EMBL/GenBank/DDBJ whole genome shotgun (WGS) entry which is preliminary data.</text>
</comment>
<dbReference type="HOGENOM" id="CLU_648557_0_0_9"/>
<gene>
    <name evidence="2" type="ORF">HMPREF9473_00706</name>
</gene>
<sequence>MKRRMSIKWLYNLRILICVIFCCIILSVLGYAIPVTSEMMEHMNYSSKYLLTEGDYHSINIVYETKLDNFTDSLILCTAAYGGKETLLQKVFGNYRYYTERDTLTEQAYSVYVDEAEDKSIISYVRYWHGYVPFIKIALHFFEYLQIRKLNLVLQILLFIIIILLLIKRKLTNYIVPYIVYWLMLNPVALGLSLQFSPVYYVTSGATIGLLLRPQYRKPMNLVLYFAVIGIVTNWLDLLTYPIVTLGIPLAVYMLLHTEKKFKDRLTQCLIASIAWGMGWGGMWSLKWILSSLVLHQNVFKEAMQQAQFRASTSFNGVTWKRSDILLVNLRQLNKPFIIITFMLSLLYSGISWWKRRTYIIKGNFETVILLIIISLMPIAWYMILSNHSFIHNFFTYRSLGVTVFCWSCLLIPDSVNFSFPIKRKK</sequence>
<dbReference type="OrthoDB" id="1832444at2"/>
<evidence type="ECO:0000313" key="3">
    <source>
        <dbReference type="Proteomes" id="UP000005384"/>
    </source>
</evidence>
<feature type="transmembrane region" description="Helical" evidence="1">
    <location>
        <begin position="367"/>
        <end position="385"/>
    </location>
</feature>
<keyword evidence="1" id="KW-1133">Transmembrane helix</keyword>
<keyword evidence="3" id="KW-1185">Reference proteome</keyword>
<feature type="transmembrane region" description="Helical" evidence="1">
    <location>
        <begin position="12"/>
        <end position="33"/>
    </location>
</feature>
<reference evidence="2 3" key="1">
    <citation type="submission" date="2011-08" db="EMBL/GenBank/DDBJ databases">
        <title>The Genome Sequence of Clostridium hathewayi WAL-18680.</title>
        <authorList>
            <consortium name="The Broad Institute Genome Sequencing Platform"/>
            <person name="Earl A."/>
            <person name="Ward D."/>
            <person name="Feldgarden M."/>
            <person name="Gevers D."/>
            <person name="Finegold S.M."/>
            <person name="Summanen P.H."/>
            <person name="Molitoris D.R."/>
            <person name="Song M."/>
            <person name="Daigneault M."/>
            <person name="Allen-Vercoe E."/>
            <person name="Young S.K."/>
            <person name="Zeng Q."/>
            <person name="Gargeya S."/>
            <person name="Fitzgerald M."/>
            <person name="Haas B."/>
            <person name="Abouelleil A."/>
            <person name="Alvarado L."/>
            <person name="Arachchi H.M."/>
            <person name="Berlin A."/>
            <person name="Brown A."/>
            <person name="Chapman S.B."/>
            <person name="Chen Z."/>
            <person name="Dunbar C."/>
            <person name="Freedman E."/>
            <person name="Gearin G."/>
            <person name="Gellesch M."/>
            <person name="Goldberg J."/>
            <person name="Griggs A."/>
            <person name="Gujja S."/>
            <person name="Heiman D."/>
            <person name="Howarth C."/>
            <person name="Larson L."/>
            <person name="Lui A."/>
            <person name="MacDonald P.J.P."/>
            <person name="Montmayeur A."/>
            <person name="Murphy C."/>
            <person name="Neiman D."/>
            <person name="Pearson M."/>
            <person name="Priest M."/>
            <person name="Roberts A."/>
            <person name="Saif S."/>
            <person name="Shea T."/>
            <person name="Shenoy N."/>
            <person name="Sisk P."/>
            <person name="Stolte C."/>
            <person name="Sykes S."/>
            <person name="Wortman J."/>
            <person name="Nusbaum C."/>
            <person name="Birren B."/>
        </authorList>
    </citation>
    <scope>NUCLEOTIDE SEQUENCE [LARGE SCALE GENOMIC DNA]</scope>
    <source>
        <strain evidence="2 3">WAL-18680</strain>
    </source>
</reference>
<evidence type="ECO:0000313" key="2">
    <source>
        <dbReference type="EMBL" id="EHI61344.1"/>
    </source>
</evidence>
<feature type="transmembrane region" description="Helical" evidence="1">
    <location>
        <begin position="397"/>
        <end position="420"/>
    </location>
</feature>